<organism evidence="3 5">
    <name type="scientific">Flavobacterium glycines</name>
    <dbReference type="NCBI Taxonomy" id="551990"/>
    <lineage>
        <taxon>Bacteria</taxon>
        <taxon>Pseudomonadati</taxon>
        <taxon>Bacteroidota</taxon>
        <taxon>Flavobacteriia</taxon>
        <taxon>Flavobacteriales</taxon>
        <taxon>Flavobacteriaceae</taxon>
        <taxon>Flavobacterium</taxon>
    </lineage>
</organism>
<evidence type="ECO:0000313" key="7">
    <source>
        <dbReference type="Proteomes" id="UP000321579"/>
    </source>
</evidence>
<dbReference type="Proteomes" id="UP000093226">
    <property type="component" value="Unassembled WGS sequence"/>
</dbReference>
<feature type="chain" id="PRO_5044556252" description="Lipocalin-like domain-containing protein" evidence="1">
    <location>
        <begin position="23"/>
        <end position="135"/>
    </location>
</feature>
<dbReference type="OrthoDB" id="1118927at2"/>
<evidence type="ECO:0000313" key="2">
    <source>
        <dbReference type="EMBL" id="GEL12265.1"/>
    </source>
</evidence>
<dbReference type="EMBL" id="FNEO01000010">
    <property type="protein sequence ID" value="SDK01167.1"/>
    <property type="molecule type" value="Genomic_DNA"/>
</dbReference>
<name>A0A1B9DX19_9FLAO</name>
<evidence type="ECO:0000313" key="6">
    <source>
        <dbReference type="Proteomes" id="UP000182367"/>
    </source>
</evidence>
<dbReference type="EMBL" id="LVEO01000003">
    <property type="protein sequence ID" value="OCB74225.1"/>
    <property type="molecule type" value="Genomic_DNA"/>
</dbReference>
<dbReference type="RefSeq" id="WP_066324523.1">
    <property type="nucleotide sequence ID" value="NZ_BJVF01000010.1"/>
</dbReference>
<dbReference type="STRING" id="551990.SAMN05192550_3164"/>
<comment type="caution">
    <text evidence="3">The sequence shown here is derived from an EMBL/GenBank/DDBJ whole genome shotgun (WGS) entry which is preliminary data.</text>
</comment>
<reference evidence="2 7" key="4">
    <citation type="submission" date="2019-07" db="EMBL/GenBank/DDBJ databases">
        <title>Whole genome shotgun sequence of Flavobacterium glycines NBRC 105008.</title>
        <authorList>
            <person name="Hosoyama A."/>
            <person name="Uohara A."/>
            <person name="Ohji S."/>
            <person name="Ichikawa N."/>
        </authorList>
    </citation>
    <scope>NUCLEOTIDE SEQUENCE [LARGE SCALE GENOMIC DNA]</scope>
    <source>
        <strain evidence="2 7">NBRC 105008</strain>
    </source>
</reference>
<reference evidence="4 6" key="3">
    <citation type="submission" date="2016-10" db="EMBL/GenBank/DDBJ databases">
        <authorList>
            <person name="Varghese N."/>
            <person name="Submissions S."/>
        </authorList>
    </citation>
    <scope>NUCLEOTIDE SEQUENCE [LARGE SCALE GENOMIC DNA]</scope>
    <source>
        <strain evidence="4 6">Gm-149</strain>
    </source>
</reference>
<feature type="signal peptide" evidence="1">
    <location>
        <begin position="1"/>
        <end position="22"/>
    </location>
</feature>
<protein>
    <recommendedName>
        <fullName evidence="8">Lipocalin-like domain-containing protein</fullName>
    </recommendedName>
</protein>
<dbReference type="Proteomes" id="UP000321579">
    <property type="component" value="Unassembled WGS sequence"/>
</dbReference>
<dbReference type="EMBL" id="BJVF01000010">
    <property type="protein sequence ID" value="GEL12265.1"/>
    <property type="molecule type" value="Genomic_DNA"/>
</dbReference>
<reference evidence="5" key="1">
    <citation type="submission" date="2016-03" db="EMBL/GenBank/DDBJ databases">
        <title>Draft genome sequence of Paenibacillus glacialis DSM 22343.</title>
        <authorList>
            <person name="Shin S.-K."/>
            <person name="Yi H."/>
        </authorList>
    </citation>
    <scope>NUCLEOTIDE SEQUENCE [LARGE SCALE GENOMIC DNA]</scope>
    <source>
        <strain evidence="5">NBRC 105008</strain>
    </source>
</reference>
<evidence type="ECO:0000256" key="1">
    <source>
        <dbReference type="SAM" id="SignalP"/>
    </source>
</evidence>
<evidence type="ECO:0000313" key="3">
    <source>
        <dbReference type="EMBL" id="OCB74225.1"/>
    </source>
</evidence>
<dbReference type="Proteomes" id="UP000182367">
    <property type="component" value="Unassembled WGS sequence"/>
</dbReference>
<evidence type="ECO:0008006" key="8">
    <source>
        <dbReference type="Google" id="ProtNLM"/>
    </source>
</evidence>
<sequence length="135" mass="15511">MSRKNLAYLIVFAFFLSFCSLKNEEDVINEHAIIGTWHWKESRGGFSGNEIVTPESTGVTIKLVFGANKKVIVFTNDVETGIYEYTVKMGKTIFDNELHYLLNFNQMSYVILNVDNKEMSIQDNFPDGYVLTYTK</sequence>
<keyword evidence="1" id="KW-0732">Signal</keyword>
<dbReference type="AlphaFoldDB" id="A0A1B9DX19"/>
<proteinExistence type="predicted"/>
<accession>A0A1B9DX19</accession>
<evidence type="ECO:0000313" key="5">
    <source>
        <dbReference type="Proteomes" id="UP000093226"/>
    </source>
</evidence>
<gene>
    <name evidence="3" type="ORF">FBGL_02125</name>
    <name evidence="2" type="ORF">FGL01_30040</name>
    <name evidence="4" type="ORF">SAMN05192550_3164</name>
</gene>
<evidence type="ECO:0000313" key="4">
    <source>
        <dbReference type="EMBL" id="SDK01167.1"/>
    </source>
</evidence>
<reference evidence="3" key="2">
    <citation type="submission" date="2016-03" db="EMBL/GenBank/DDBJ databases">
        <authorList>
            <person name="Ploux O."/>
        </authorList>
    </citation>
    <scope>NUCLEOTIDE SEQUENCE</scope>
    <source>
        <strain evidence="3">NBRC 105008</strain>
    </source>
</reference>
<keyword evidence="6" id="KW-1185">Reference proteome</keyword>